<dbReference type="AlphaFoldDB" id="A0A8H7ZH15"/>
<accession>A0A8H7ZH15</accession>
<gene>
    <name evidence="1" type="ORF">I9W82_000752</name>
</gene>
<dbReference type="GeneID" id="93649381"/>
<comment type="caution">
    <text evidence="1">The sequence shown here is derived from an EMBL/GenBank/DDBJ whole genome shotgun (WGS) entry which is preliminary data.</text>
</comment>
<evidence type="ECO:0000313" key="1">
    <source>
        <dbReference type="EMBL" id="KAG5421660.1"/>
    </source>
</evidence>
<keyword evidence="2" id="KW-1185">Reference proteome</keyword>
<reference evidence="1 2" key="1">
    <citation type="submission" date="2020-12" db="EMBL/GenBank/DDBJ databases">
        <title>Effect of drift, selection, and recombination on the evolution of hybrid genomes in Candida yeast pathogens.</title>
        <authorList>
            <person name="Mixao V."/>
            <person name="Ksiezopolska E."/>
            <person name="Saus E."/>
            <person name="Boekhout T."/>
            <person name="Gacser A."/>
            <person name="Gabaldon T."/>
        </authorList>
    </citation>
    <scope>NUCLEOTIDE SEQUENCE [LARGE SCALE GENOMIC DNA]</scope>
    <source>
        <strain evidence="1 2">BP57</strain>
    </source>
</reference>
<organism evidence="1 2">
    <name type="scientific">Candida metapsilosis</name>
    <dbReference type="NCBI Taxonomy" id="273372"/>
    <lineage>
        <taxon>Eukaryota</taxon>
        <taxon>Fungi</taxon>
        <taxon>Dikarya</taxon>
        <taxon>Ascomycota</taxon>
        <taxon>Saccharomycotina</taxon>
        <taxon>Pichiomycetes</taxon>
        <taxon>Debaryomycetaceae</taxon>
        <taxon>Candida/Lodderomyces clade</taxon>
        <taxon>Candida</taxon>
    </lineage>
</organism>
<protein>
    <submittedName>
        <fullName evidence="1">Uncharacterized protein</fullName>
    </submittedName>
</protein>
<evidence type="ECO:0000313" key="2">
    <source>
        <dbReference type="Proteomes" id="UP000669133"/>
    </source>
</evidence>
<dbReference type="EMBL" id="JAEOAQ010000001">
    <property type="protein sequence ID" value="KAG5421660.1"/>
    <property type="molecule type" value="Genomic_DNA"/>
</dbReference>
<name>A0A8H7ZH15_9ASCO</name>
<dbReference type="RefSeq" id="XP_067550776.1">
    <property type="nucleotide sequence ID" value="XM_067695150.1"/>
</dbReference>
<sequence length="179" mass="20780">MIFNTPLYELGPSSPPHENVKSIKISDAYCRNNPEYPSWLQNVSELTIYVYDSEEYKQCRFRMRLQVLEVLQSYFKNKSGINFPLSDVFETRYLRELTIDGDINIGAIFTCEDLENVFPKLVQLCLRVYGKNYAPSALRYLKRFTHGKLKSLIISSENTSECDARDSQPSIGRNWLPCL</sequence>
<dbReference type="Proteomes" id="UP000669133">
    <property type="component" value="Unassembled WGS sequence"/>
</dbReference>
<proteinExistence type="predicted"/>